<sequence length="265" mass="30316">MFNACDDNEEISSTPNISFVDLTFGRGNIAEGGADSLVLTINFKDKEGDLGKDFIAGERYMHIYYVDANNQLHSTPLIIDGFGQLDTKQIKGKILTKSMRDKPGMPTLPTDVSCSYTYIDCTITDIDVIDQEYTSFEDEGDIVRIADEIYYNREHLYNLEVKILEKQGDKFIEAFYRDDRCNAFSNTFPRIPNTTHHEWISAGGPFRVKRTSKTTGSIAYAMYSIGHTYVLRDKEFKLQIYVKDRAKNRSNTLETPVFTLQELEK</sequence>
<gene>
    <name evidence="1" type="ORF">DQQ10_11065</name>
</gene>
<dbReference type="EMBL" id="QMFY01000004">
    <property type="protein sequence ID" value="RAW01433.1"/>
    <property type="molecule type" value="Genomic_DNA"/>
</dbReference>
<protein>
    <submittedName>
        <fullName evidence="1">Uncharacterized protein</fullName>
    </submittedName>
</protein>
<proteinExistence type="predicted"/>
<name>A0A364Y3E6_9BACT</name>
<accession>A0A364Y3E6</accession>
<dbReference type="OrthoDB" id="980982at2"/>
<evidence type="ECO:0000313" key="2">
    <source>
        <dbReference type="Proteomes" id="UP000251889"/>
    </source>
</evidence>
<keyword evidence="2" id="KW-1185">Reference proteome</keyword>
<comment type="caution">
    <text evidence="1">The sequence shown here is derived from an EMBL/GenBank/DDBJ whole genome shotgun (WGS) entry which is preliminary data.</text>
</comment>
<evidence type="ECO:0000313" key="1">
    <source>
        <dbReference type="EMBL" id="RAW01433.1"/>
    </source>
</evidence>
<organism evidence="1 2">
    <name type="scientific">Pseudochryseolinea flava</name>
    <dbReference type="NCBI Taxonomy" id="2059302"/>
    <lineage>
        <taxon>Bacteria</taxon>
        <taxon>Pseudomonadati</taxon>
        <taxon>Bacteroidota</taxon>
        <taxon>Cytophagia</taxon>
        <taxon>Cytophagales</taxon>
        <taxon>Fulvivirgaceae</taxon>
        <taxon>Pseudochryseolinea</taxon>
    </lineage>
</organism>
<dbReference type="AlphaFoldDB" id="A0A364Y3E6"/>
<reference evidence="1 2" key="1">
    <citation type="submission" date="2018-06" db="EMBL/GenBank/DDBJ databases">
        <title>Chryseolinea flavus sp. nov., a member of the phylum Bacteroidetes isolated from soil.</title>
        <authorList>
            <person name="Li Y."/>
            <person name="Wang J."/>
        </authorList>
    </citation>
    <scope>NUCLEOTIDE SEQUENCE [LARGE SCALE GENOMIC DNA]</scope>
    <source>
        <strain evidence="1 2">SDU1-6</strain>
    </source>
</reference>
<dbReference type="Proteomes" id="UP000251889">
    <property type="component" value="Unassembled WGS sequence"/>
</dbReference>